<dbReference type="InterPro" id="IPR001138">
    <property type="entry name" value="Zn2Cys6_DnaBD"/>
</dbReference>
<sequence length="425" mass="47809">MGAENTSTPRQGLMLRKSRSGCQDCRIRKVKCDEVKPVCSNCRRRYVGIQRCASGMDAGNDIQASRSRRRAMRRQSLENGEEEHVYASKSDAPIRSLVPHPSSIAGAGQWRSLELRLMHHYTSVVCHVMPNCKGASTWAWQHIIPQLSFESEVVLNPMLALSALHLHAHSPTDSAMAVALRRYLDRTLANHRQALSSPTKGLTEPLWLSAVVITHLYWLLTHQQQPNETYELPLQVIRMLDGVGVLFVQNKAFLARLGYGSYEYDHMPQLAREKQLPIGARAQLQSITDELAGLLDGFGVSELPEDVRDVYVGTKDYVLSQYGAFFLGVSATPLQRFAVTMAVRCHPGYRALLESHDPLAMALMARMLVLLRGVDYAWWSNGNGEYEVVERDVQGILQLMPTDLRWAMDWPCAVLRGEISLDRDK</sequence>
<gene>
    <name evidence="4" type="ORF">EDB81DRAFT_197002</name>
</gene>
<reference evidence="4" key="1">
    <citation type="journal article" date="2021" name="Nat. Commun.">
        <title>Genetic determinants of endophytism in the Arabidopsis root mycobiome.</title>
        <authorList>
            <person name="Mesny F."/>
            <person name="Miyauchi S."/>
            <person name="Thiergart T."/>
            <person name="Pickel B."/>
            <person name="Atanasova L."/>
            <person name="Karlsson M."/>
            <person name="Huettel B."/>
            <person name="Barry K.W."/>
            <person name="Haridas S."/>
            <person name="Chen C."/>
            <person name="Bauer D."/>
            <person name="Andreopoulos W."/>
            <person name="Pangilinan J."/>
            <person name="LaButti K."/>
            <person name="Riley R."/>
            <person name="Lipzen A."/>
            <person name="Clum A."/>
            <person name="Drula E."/>
            <person name="Henrissat B."/>
            <person name="Kohler A."/>
            <person name="Grigoriev I.V."/>
            <person name="Martin F.M."/>
            <person name="Hacquard S."/>
        </authorList>
    </citation>
    <scope>NUCLEOTIDE SEQUENCE</scope>
    <source>
        <strain evidence="4">MPI-CAGE-AT-0147</strain>
    </source>
</reference>
<dbReference type="PANTHER" id="PTHR47784">
    <property type="entry name" value="STEROL UPTAKE CONTROL PROTEIN 2"/>
    <property type="match status" value="1"/>
</dbReference>
<proteinExistence type="predicted"/>
<dbReference type="OrthoDB" id="3546279at2759"/>
<name>A0A9P9JHJ9_9HYPO</name>
<dbReference type="SMART" id="SM00066">
    <property type="entry name" value="GAL4"/>
    <property type="match status" value="1"/>
</dbReference>
<organism evidence="4 5">
    <name type="scientific">Dactylonectria macrodidyma</name>
    <dbReference type="NCBI Taxonomy" id="307937"/>
    <lineage>
        <taxon>Eukaryota</taxon>
        <taxon>Fungi</taxon>
        <taxon>Dikarya</taxon>
        <taxon>Ascomycota</taxon>
        <taxon>Pezizomycotina</taxon>
        <taxon>Sordariomycetes</taxon>
        <taxon>Hypocreomycetidae</taxon>
        <taxon>Hypocreales</taxon>
        <taxon>Nectriaceae</taxon>
        <taxon>Dactylonectria</taxon>
    </lineage>
</organism>
<dbReference type="GO" id="GO:0008270">
    <property type="term" value="F:zinc ion binding"/>
    <property type="evidence" value="ECO:0007669"/>
    <property type="project" value="InterPro"/>
</dbReference>
<feature type="region of interest" description="Disordered" evidence="2">
    <location>
        <begin position="62"/>
        <end position="85"/>
    </location>
</feature>
<keyword evidence="5" id="KW-1185">Reference proteome</keyword>
<evidence type="ECO:0000313" key="5">
    <source>
        <dbReference type="Proteomes" id="UP000738349"/>
    </source>
</evidence>
<accession>A0A9P9JHJ9</accession>
<keyword evidence="1" id="KW-0539">Nucleus</keyword>
<evidence type="ECO:0000259" key="3">
    <source>
        <dbReference type="PROSITE" id="PS50048"/>
    </source>
</evidence>
<dbReference type="InterPro" id="IPR036864">
    <property type="entry name" value="Zn2-C6_fun-type_DNA-bd_sf"/>
</dbReference>
<dbReference type="InterPro" id="IPR021858">
    <property type="entry name" value="Fun_TF"/>
</dbReference>
<dbReference type="Pfam" id="PF11951">
    <property type="entry name" value="Fungal_trans_2"/>
    <property type="match status" value="1"/>
</dbReference>
<dbReference type="CDD" id="cd00067">
    <property type="entry name" value="GAL4"/>
    <property type="match status" value="1"/>
</dbReference>
<dbReference type="AlphaFoldDB" id="A0A9P9JHJ9"/>
<evidence type="ECO:0000256" key="1">
    <source>
        <dbReference type="ARBA" id="ARBA00023242"/>
    </source>
</evidence>
<dbReference type="GO" id="GO:0001228">
    <property type="term" value="F:DNA-binding transcription activator activity, RNA polymerase II-specific"/>
    <property type="evidence" value="ECO:0007669"/>
    <property type="project" value="TreeGrafter"/>
</dbReference>
<dbReference type="InterPro" id="IPR053157">
    <property type="entry name" value="Sterol_Uptake_Regulator"/>
</dbReference>
<evidence type="ECO:0000313" key="4">
    <source>
        <dbReference type="EMBL" id="KAH7171364.1"/>
    </source>
</evidence>
<dbReference type="EMBL" id="JAGMUV010000002">
    <property type="protein sequence ID" value="KAH7171364.1"/>
    <property type="molecule type" value="Genomic_DNA"/>
</dbReference>
<comment type="caution">
    <text evidence="4">The sequence shown here is derived from an EMBL/GenBank/DDBJ whole genome shotgun (WGS) entry which is preliminary data.</text>
</comment>
<dbReference type="PROSITE" id="PS50048">
    <property type="entry name" value="ZN2_CY6_FUNGAL_2"/>
    <property type="match status" value="1"/>
</dbReference>
<dbReference type="PANTHER" id="PTHR47784:SF5">
    <property type="entry name" value="STEROL UPTAKE CONTROL PROTEIN 2"/>
    <property type="match status" value="1"/>
</dbReference>
<evidence type="ECO:0000256" key="2">
    <source>
        <dbReference type="SAM" id="MobiDB-lite"/>
    </source>
</evidence>
<dbReference type="SUPFAM" id="SSF57701">
    <property type="entry name" value="Zn2/Cys6 DNA-binding domain"/>
    <property type="match status" value="1"/>
</dbReference>
<feature type="domain" description="Zn(2)-C6 fungal-type" evidence="3">
    <location>
        <begin position="21"/>
        <end position="52"/>
    </location>
</feature>
<dbReference type="Pfam" id="PF00172">
    <property type="entry name" value="Zn_clus"/>
    <property type="match status" value="1"/>
</dbReference>
<protein>
    <recommendedName>
        <fullName evidence="3">Zn(2)-C6 fungal-type domain-containing protein</fullName>
    </recommendedName>
</protein>
<dbReference type="Proteomes" id="UP000738349">
    <property type="component" value="Unassembled WGS sequence"/>
</dbReference>
<dbReference type="Gene3D" id="4.10.240.10">
    <property type="entry name" value="Zn(2)-C6 fungal-type DNA-binding domain"/>
    <property type="match status" value="1"/>
</dbReference>